<proteinExistence type="predicted"/>
<comment type="caution">
    <text evidence="1">The sequence shown here is derived from an EMBL/GenBank/DDBJ whole genome shotgun (WGS) entry which is preliminary data.</text>
</comment>
<sequence length="98" mass="11054">MKFNDVQNKAKTPNSFMIYQSQFVKQAKKQGITLRITEISKLVSMYWKKEKATYAVTAASSLAVNVCFKNETVKKTSEGVFISSLLETEAGIAYFKNI</sequence>
<organism evidence="1 2">
    <name type="scientific">Cetraspora pellucida</name>
    <dbReference type="NCBI Taxonomy" id="1433469"/>
    <lineage>
        <taxon>Eukaryota</taxon>
        <taxon>Fungi</taxon>
        <taxon>Fungi incertae sedis</taxon>
        <taxon>Mucoromycota</taxon>
        <taxon>Glomeromycotina</taxon>
        <taxon>Glomeromycetes</taxon>
        <taxon>Diversisporales</taxon>
        <taxon>Gigasporaceae</taxon>
        <taxon>Cetraspora</taxon>
    </lineage>
</organism>
<reference evidence="1" key="1">
    <citation type="submission" date="2021-06" db="EMBL/GenBank/DDBJ databases">
        <authorList>
            <person name="Kallberg Y."/>
            <person name="Tangrot J."/>
            <person name="Rosling A."/>
        </authorList>
    </citation>
    <scope>NUCLEOTIDE SEQUENCE</scope>
    <source>
        <strain evidence="1">28 12/20/2015</strain>
    </source>
</reference>
<dbReference type="EMBL" id="CAJVPW010000289">
    <property type="protein sequence ID" value="CAG8449153.1"/>
    <property type="molecule type" value="Genomic_DNA"/>
</dbReference>
<dbReference type="Proteomes" id="UP000789366">
    <property type="component" value="Unassembled WGS sequence"/>
</dbReference>
<evidence type="ECO:0000313" key="1">
    <source>
        <dbReference type="EMBL" id="CAG8449153.1"/>
    </source>
</evidence>
<protein>
    <submittedName>
        <fullName evidence="1">3593_t:CDS:1</fullName>
    </submittedName>
</protein>
<accession>A0ACA9K2T3</accession>
<keyword evidence="2" id="KW-1185">Reference proteome</keyword>
<gene>
    <name evidence="1" type="ORF">SPELUC_LOCUS693</name>
</gene>
<name>A0ACA9K2T3_9GLOM</name>
<evidence type="ECO:0000313" key="2">
    <source>
        <dbReference type="Proteomes" id="UP000789366"/>
    </source>
</evidence>